<sequence>MGFKEGWQAINMQMPDAVPRTEYSAHVHWELVEKVTGIDTKKIENRDRASAAFIKNWDFSLLWYANIHKNYLERFGKISNMGHAVYAESSAGGSDKDENTSVLFKDVDEALALDCTKFYGEFDQSELIATYEREYEAMCRDYPDTVNMGGVYITLVSGLTYVYGWEMFLECMAYEEFDRVMQSYYEWVKQFYEAFAKSNVPVLMMHDDITWTSGKFASRAWYDQNVLPYLKKLLEPCKRAGKKILFTSDGNYGEFTDAIVDCGADMLFFEPHSDMEGFAKKHGKTHGFVGDVDTRVLLSGSKEDIEREVKRVMEFGKRYPGFVMAVGNHIPPNTPVDNALWYDEFYRKYRAR</sequence>
<dbReference type="GO" id="GO:0006779">
    <property type="term" value="P:porphyrin-containing compound biosynthetic process"/>
    <property type="evidence" value="ECO:0007669"/>
    <property type="project" value="InterPro"/>
</dbReference>
<reference evidence="2 3" key="1">
    <citation type="journal article" date="2019" name="Gut">
        <title>Antibiotics-induced monodominance of a novel gut bacterial order.</title>
        <authorList>
            <person name="Hildebrand F."/>
            <person name="Moitinho-Silva L."/>
            <person name="Blasche S."/>
            <person name="Jahn M.T."/>
            <person name="Gossmann T.I."/>
            <person name="Heuerta-Cepas J."/>
            <person name="Hercog R."/>
            <person name="Luetge M."/>
            <person name="Bahram M."/>
            <person name="Pryszlak A."/>
            <person name="Alves R.J."/>
            <person name="Waszak S.M."/>
            <person name="Zhu A."/>
            <person name="Ye L."/>
            <person name="Costea P.I."/>
            <person name="Aalvink S."/>
            <person name="Belzer C."/>
            <person name="Forslund S.K."/>
            <person name="Sunagawa S."/>
            <person name="Hentschel U."/>
            <person name="Merten C."/>
            <person name="Patil K.R."/>
            <person name="Benes V."/>
            <person name="Bork P."/>
        </authorList>
    </citation>
    <scope>NUCLEOTIDE SEQUENCE [LARGE SCALE GENOMIC DNA]</scope>
    <source>
        <strain evidence="2 3">HDS1380</strain>
    </source>
</reference>
<evidence type="ECO:0000313" key="2">
    <source>
        <dbReference type="EMBL" id="RXZ61696.1"/>
    </source>
</evidence>
<dbReference type="Pfam" id="PF01208">
    <property type="entry name" value="URO-D"/>
    <property type="match status" value="1"/>
</dbReference>
<dbReference type="EMBL" id="SDOZ01000002">
    <property type="protein sequence ID" value="RXZ61696.1"/>
    <property type="molecule type" value="Genomic_DNA"/>
</dbReference>
<protein>
    <recommendedName>
        <fullName evidence="1">Uroporphyrinogen decarboxylase (URO-D) domain-containing protein</fullName>
    </recommendedName>
</protein>
<proteinExistence type="predicted"/>
<name>A0A4V1QV77_9FIRM</name>
<dbReference type="InterPro" id="IPR000257">
    <property type="entry name" value="Uroporphyrinogen_deCOase"/>
</dbReference>
<accession>A0A4V1QV77</accession>
<dbReference type="AlphaFoldDB" id="A0A4V1QV77"/>
<dbReference type="GO" id="GO:0004853">
    <property type="term" value="F:uroporphyrinogen decarboxylase activity"/>
    <property type="evidence" value="ECO:0007669"/>
    <property type="project" value="InterPro"/>
</dbReference>
<evidence type="ECO:0000313" key="3">
    <source>
        <dbReference type="Proteomes" id="UP000291269"/>
    </source>
</evidence>
<dbReference type="Gene3D" id="3.20.20.210">
    <property type="match status" value="1"/>
</dbReference>
<dbReference type="OrthoDB" id="9813603at2"/>
<feature type="domain" description="Uroporphyrinogen decarboxylase (URO-D)" evidence="1">
    <location>
        <begin position="154"/>
        <end position="342"/>
    </location>
</feature>
<dbReference type="PANTHER" id="PTHR47099">
    <property type="entry name" value="METHYLCOBAMIDE:COM METHYLTRANSFERASE MTBA"/>
    <property type="match status" value="1"/>
</dbReference>
<organism evidence="2 3">
    <name type="scientific">Candidatus Borkfalkia ceftriaxoniphila</name>
    <dbReference type="NCBI Taxonomy" id="2508949"/>
    <lineage>
        <taxon>Bacteria</taxon>
        <taxon>Bacillati</taxon>
        <taxon>Bacillota</taxon>
        <taxon>Clostridia</taxon>
        <taxon>Christensenellales</taxon>
        <taxon>Christensenellaceae</taxon>
        <taxon>Candidatus Borkfalkia</taxon>
    </lineage>
</organism>
<dbReference type="SUPFAM" id="SSF51726">
    <property type="entry name" value="UROD/MetE-like"/>
    <property type="match status" value="1"/>
</dbReference>
<keyword evidence="3" id="KW-1185">Reference proteome</keyword>
<dbReference type="RefSeq" id="WP_129224614.1">
    <property type="nucleotide sequence ID" value="NZ_SDOZ01000002.1"/>
</dbReference>
<comment type="caution">
    <text evidence="2">The sequence shown here is derived from an EMBL/GenBank/DDBJ whole genome shotgun (WGS) entry which is preliminary data.</text>
</comment>
<dbReference type="InterPro" id="IPR038071">
    <property type="entry name" value="UROD/MetE-like_sf"/>
</dbReference>
<dbReference type="PANTHER" id="PTHR47099:SF1">
    <property type="entry name" value="METHYLCOBAMIDE:COM METHYLTRANSFERASE MTBA"/>
    <property type="match status" value="1"/>
</dbReference>
<dbReference type="InterPro" id="IPR052024">
    <property type="entry name" value="Methanogen_methyltrans"/>
</dbReference>
<dbReference type="Proteomes" id="UP000291269">
    <property type="component" value="Unassembled WGS sequence"/>
</dbReference>
<evidence type="ECO:0000259" key="1">
    <source>
        <dbReference type="Pfam" id="PF01208"/>
    </source>
</evidence>
<gene>
    <name evidence="2" type="ORF">ESZ91_04715</name>
</gene>